<evidence type="ECO:0000256" key="5">
    <source>
        <dbReference type="ARBA" id="ARBA00022692"/>
    </source>
</evidence>
<feature type="transmembrane region" description="Helical" evidence="10">
    <location>
        <begin position="190"/>
        <end position="210"/>
    </location>
</feature>
<feature type="transmembrane region" description="Helical" evidence="10">
    <location>
        <begin position="158"/>
        <end position="178"/>
    </location>
</feature>
<evidence type="ECO:0000313" key="13">
    <source>
        <dbReference type="Proteomes" id="UP001597018"/>
    </source>
</evidence>
<sequence>MRLTLEMPMWADALPNLLVGLREGLEGGLVVSILLAAVRRSEGGGSTRPVWLGVAAASTLALSFGAVLTFYRSVLPTTGQELLGGVLSVIAVVLVTGMIFWMRRAARSLSGELREKVADALRVSSAAVAMTAFLAIGREGLETALFLWTAAQASGETVAPLVGAAVGIAVAVGLCVALYRSAVRIRLGVFFDRTAVLLIVIAAGVLSYGLGDLQDAGLLPGRTWVAFDLTTRIDPSSWWATIVTGITELSPRMTWLQVVAYVGYLGTVLGVFLRARRAPAPAPAAPEQAETPAEPVPPGPARRRLIAVGVAAVLVVPPVAAIALIAFAPGRQAAAAQRIEVTASGCGAGWTKAQGGAQTYTVVNKSGHPAEINLVRAQGIVAEIETLGPGTEQSIPITLGGGDYTWRCLISGLPTTSSPTVHVDGGPATAGPPPVTPVSAEQLEPPRDAYDAYVEGVLGQLADQVATLRADLAAGRLDAARRDWLPAQLTWERVGAAYGSFDPFGDAIGGKPQGLPAGVDDPGFTGLHRLEHGLWHGQSATQLLPVADRLGADVATLRAQLPSVTIDPVDLPKRAHEILEDALRDHLTGATDQGAGATYPETLADVQVTRQVLDQLAPLLDARRPDLLPTARRQLDDLERALLATRTGDHWQSLTEAPTTARERVDSATGAVLETLADVPTLLEPPAH</sequence>
<dbReference type="Pfam" id="PF09375">
    <property type="entry name" value="Peptidase_M75"/>
    <property type="match status" value="1"/>
</dbReference>
<evidence type="ECO:0000256" key="10">
    <source>
        <dbReference type="SAM" id="Phobius"/>
    </source>
</evidence>
<evidence type="ECO:0000256" key="3">
    <source>
        <dbReference type="ARBA" id="ARBA00005989"/>
    </source>
</evidence>
<dbReference type="NCBIfam" id="NF041756">
    <property type="entry name" value="EfeU"/>
    <property type="match status" value="1"/>
</dbReference>
<evidence type="ECO:0000256" key="7">
    <source>
        <dbReference type="ARBA" id="ARBA00022989"/>
    </source>
</evidence>
<dbReference type="Pfam" id="PF03239">
    <property type="entry name" value="FTR1"/>
    <property type="match status" value="1"/>
</dbReference>
<dbReference type="InterPro" id="IPR018976">
    <property type="entry name" value="Imelysin-like"/>
</dbReference>
<comment type="similarity">
    <text evidence="4">Belongs to the oxidase-dependent Fe transporter (OFeT) (TC 9.A.10.1) family.</text>
</comment>
<evidence type="ECO:0000313" key="12">
    <source>
        <dbReference type="EMBL" id="MFD0921908.1"/>
    </source>
</evidence>
<evidence type="ECO:0000256" key="2">
    <source>
        <dbReference type="ARBA" id="ARBA00004196"/>
    </source>
</evidence>
<keyword evidence="8 10" id="KW-0472">Membrane</keyword>
<dbReference type="InterPro" id="IPR004923">
    <property type="entry name" value="FTR1/Fip1/EfeU"/>
</dbReference>
<feature type="transmembrane region" description="Helical" evidence="10">
    <location>
        <begin position="82"/>
        <end position="101"/>
    </location>
</feature>
<keyword evidence="7 10" id="KW-1133">Transmembrane helix</keyword>
<keyword evidence="5 10" id="KW-0812">Transmembrane</keyword>
<feature type="transmembrane region" description="Helical" evidence="10">
    <location>
        <begin position="254"/>
        <end position="273"/>
    </location>
</feature>
<evidence type="ECO:0000256" key="1">
    <source>
        <dbReference type="ARBA" id="ARBA00004141"/>
    </source>
</evidence>
<accession>A0ABW3FVI6</accession>
<evidence type="ECO:0000256" key="9">
    <source>
        <dbReference type="SAM" id="MobiDB-lite"/>
    </source>
</evidence>
<feature type="transmembrane region" description="Helical" evidence="10">
    <location>
        <begin position="121"/>
        <end position="138"/>
    </location>
</feature>
<dbReference type="InterPro" id="IPR038352">
    <property type="entry name" value="Imelysin_sf"/>
</dbReference>
<dbReference type="Gene3D" id="1.20.1420.20">
    <property type="entry name" value="M75 peptidase, HXXE motif"/>
    <property type="match status" value="1"/>
</dbReference>
<name>A0ABW3FVI6_9PSEU</name>
<dbReference type="RefSeq" id="WP_263253296.1">
    <property type="nucleotide sequence ID" value="NZ_BAABLT010000051.1"/>
</dbReference>
<evidence type="ECO:0000256" key="4">
    <source>
        <dbReference type="ARBA" id="ARBA00008333"/>
    </source>
</evidence>
<evidence type="ECO:0000256" key="8">
    <source>
        <dbReference type="ARBA" id="ARBA00023136"/>
    </source>
</evidence>
<dbReference type="Proteomes" id="UP001597018">
    <property type="component" value="Unassembled WGS sequence"/>
</dbReference>
<comment type="similarity">
    <text evidence="3">Belongs to the EfeM/EfeO family.</text>
</comment>
<feature type="domain" description="Imelysin-like" evidence="11">
    <location>
        <begin position="448"/>
        <end position="676"/>
    </location>
</feature>
<comment type="caution">
    <text evidence="12">The sequence shown here is derived from an EMBL/GenBank/DDBJ whole genome shotgun (WGS) entry which is preliminary data.</text>
</comment>
<comment type="subcellular location">
    <subcellularLocation>
        <location evidence="2">Cell envelope</location>
    </subcellularLocation>
    <subcellularLocation>
        <location evidence="1">Membrane</location>
        <topology evidence="1">Multi-pass membrane protein</topology>
    </subcellularLocation>
</comment>
<dbReference type="CDD" id="cd14656">
    <property type="entry name" value="Imelysin-like_EfeO"/>
    <property type="match status" value="1"/>
</dbReference>
<organism evidence="12 13">
    <name type="scientific">Saccharopolyspora rosea</name>
    <dbReference type="NCBI Taxonomy" id="524884"/>
    <lineage>
        <taxon>Bacteria</taxon>
        <taxon>Bacillati</taxon>
        <taxon>Actinomycetota</taxon>
        <taxon>Actinomycetes</taxon>
        <taxon>Pseudonocardiales</taxon>
        <taxon>Pseudonocardiaceae</taxon>
        <taxon>Saccharopolyspora</taxon>
    </lineage>
</organism>
<feature type="transmembrane region" description="Helical" evidence="10">
    <location>
        <begin position="305"/>
        <end position="328"/>
    </location>
</feature>
<dbReference type="PANTHER" id="PTHR31632:SF2">
    <property type="entry name" value="PLASMA MEMBRANE IRON PERMEASE"/>
    <property type="match status" value="1"/>
</dbReference>
<keyword evidence="13" id="KW-1185">Reference proteome</keyword>
<feature type="transmembrane region" description="Helical" evidence="10">
    <location>
        <begin position="50"/>
        <end position="70"/>
    </location>
</feature>
<protein>
    <submittedName>
        <fullName evidence="12">Iron uptake transporter permease EfeU</fullName>
    </submittedName>
</protein>
<dbReference type="EMBL" id="JBHTIW010000016">
    <property type="protein sequence ID" value="MFD0921908.1"/>
    <property type="molecule type" value="Genomic_DNA"/>
</dbReference>
<feature type="region of interest" description="Disordered" evidence="9">
    <location>
        <begin position="422"/>
        <end position="441"/>
    </location>
</feature>
<evidence type="ECO:0000256" key="6">
    <source>
        <dbReference type="ARBA" id="ARBA00022729"/>
    </source>
</evidence>
<evidence type="ECO:0000259" key="11">
    <source>
        <dbReference type="Pfam" id="PF09375"/>
    </source>
</evidence>
<proteinExistence type="inferred from homology"/>
<dbReference type="InterPro" id="IPR034981">
    <property type="entry name" value="Imelysin-like_EfeO/Algp7"/>
</dbReference>
<reference evidence="13" key="1">
    <citation type="journal article" date="2019" name="Int. J. Syst. Evol. Microbiol.">
        <title>The Global Catalogue of Microorganisms (GCM) 10K type strain sequencing project: providing services to taxonomists for standard genome sequencing and annotation.</title>
        <authorList>
            <consortium name="The Broad Institute Genomics Platform"/>
            <consortium name="The Broad Institute Genome Sequencing Center for Infectious Disease"/>
            <person name="Wu L."/>
            <person name="Ma J."/>
        </authorList>
    </citation>
    <scope>NUCLEOTIDE SEQUENCE [LARGE SCALE GENOMIC DNA]</scope>
    <source>
        <strain evidence="13">CCUG 56401</strain>
    </source>
</reference>
<gene>
    <name evidence="12" type="primary">efeU</name>
    <name evidence="12" type="ORF">ACFQ16_19365</name>
</gene>
<keyword evidence="6" id="KW-0732">Signal</keyword>
<dbReference type="PANTHER" id="PTHR31632">
    <property type="entry name" value="IRON TRANSPORTER FTH1"/>
    <property type="match status" value="1"/>
</dbReference>